<evidence type="ECO:0000313" key="7">
    <source>
        <dbReference type="Proteomes" id="UP000605427"/>
    </source>
</evidence>
<protein>
    <submittedName>
        <fullName evidence="6">Acyl-CoA thioesterase</fullName>
    </submittedName>
</protein>
<reference evidence="7" key="1">
    <citation type="journal article" date="2019" name="Int. J. Syst. Evol. Microbiol.">
        <title>The Global Catalogue of Microorganisms (GCM) 10K type strain sequencing project: providing services to taxonomists for standard genome sequencing and annotation.</title>
        <authorList>
            <consortium name="The Broad Institute Genomics Platform"/>
            <consortium name="The Broad Institute Genome Sequencing Center for Infectious Disease"/>
            <person name="Wu L."/>
            <person name="Ma J."/>
        </authorList>
    </citation>
    <scope>NUCLEOTIDE SEQUENCE [LARGE SCALE GENOMIC DNA]</scope>
    <source>
        <strain evidence="7">CCM 8702</strain>
    </source>
</reference>
<feature type="domain" description="HotDog ACOT-type" evidence="5">
    <location>
        <begin position="7"/>
        <end position="119"/>
    </location>
</feature>
<dbReference type="EMBL" id="BMDD01000005">
    <property type="protein sequence ID" value="GGH85119.1"/>
    <property type="molecule type" value="Genomic_DNA"/>
</dbReference>
<feature type="compositionally biased region" description="Basic and acidic residues" evidence="4">
    <location>
        <begin position="134"/>
        <end position="156"/>
    </location>
</feature>
<dbReference type="Pfam" id="PF03061">
    <property type="entry name" value="4HBT"/>
    <property type="match status" value="1"/>
</dbReference>
<name>A0ABQ2A5X8_9BACL</name>
<evidence type="ECO:0000256" key="2">
    <source>
        <dbReference type="ARBA" id="ARBA00022801"/>
    </source>
</evidence>
<dbReference type="Gene3D" id="3.10.129.10">
    <property type="entry name" value="Hotdog Thioesterase"/>
    <property type="match status" value="1"/>
</dbReference>
<dbReference type="PROSITE" id="PS51770">
    <property type="entry name" value="HOTDOG_ACOT"/>
    <property type="match status" value="1"/>
</dbReference>
<evidence type="ECO:0000259" key="5">
    <source>
        <dbReference type="PROSITE" id="PS51770"/>
    </source>
</evidence>
<evidence type="ECO:0000256" key="4">
    <source>
        <dbReference type="SAM" id="MobiDB-lite"/>
    </source>
</evidence>
<evidence type="ECO:0000313" key="6">
    <source>
        <dbReference type="EMBL" id="GGH85119.1"/>
    </source>
</evidence>
<proteinExistence type="inferred from homology"/>
<sequence>MKGIPIRTTRSYKMARVFPTDVNSYQTLFGGRLMAYIDDIASIAAAKLSRANTITASTDSVDFLYPIYMTDSVTLESFVTWTGRSSMETFVKVVREDLKTGERQIAATAFLTFVALDDHGRKTEVTPVYPETEEERKLHESAPIRAEMRKQRREASRTLAEFLTKSYPWEPEESGETDSENSP</sequence>
<dbReference type="InterPro" id="IPR040170">
    <property type="entry name" value="Cytosol_ACT"/>
</dbReference>
<comment type="caution">
    <text evidence="6">The sequence shown here is derived from an EMBL/GenBank/DDBJ whole genome shotgun (WGS) entry which is preliminary data.</text>
</comment>
<gene>
    <name evidence="6" type="ORF">GCM10007362_41800</name>
</gene>
<dbReference type="PANTHER" id="PTHR11049">
    <property type="entry name" value="ACYL COENZYME A THIOESTER HYDROLASE"/>
    <property type="match status" value="1"/>
</dbReference>
<dbReference type="RefSeq" id="WP_172241812.1">
    <property type="nucleotide sequence ID" value="NZ_BMDD01000005.1"/>
</dbReference>
<accession>A0ABQ2A5X8</accession>
<keyword evidence="7" id="KW-1185">Reference proteome</keyword>
<dbReference type="InterPro" id="IPR006683">
    <property type="entry name" value="Thioestr_dom"/>
</dbReference>
<dbReference type="CDD" id="cd03442">
    <property type="entry name" value="BFIT_BACH"/>
    <property type="match status" value="1"/>
</dbReference>
<dbReference type="Proteomes" id="UP000605427">
    <property type="component" value="Unassembled WGS sequence"/>
</dbReference>
<dbReference type="InterPro" id="IPR029069">
    <property type="entry name" value="HotDog_dom_sf"/>
</dbReference>
<feature type="region of interest" description="Disordered" evidence="4">
    <location>
        <begin position="125"/>
        <end position="183"/>
    </location>
</feature>
<feature type="compositionally biased region" description="Acidic residues" evidence="4">
    <location>
        <begin position="170"/>
        <end position="183"/>
    </location>
</feature>
<dbReference type="SUPFAM" id="SSF54637">
    <property type="entry name" value="Thioesterase/thiol ester dehydrase-isomerase"/>
    <property type="match status" value="1"/>
</dbReference>
<keyword evidence="2 3" id="KW-0378">Hydrolase</keyword>
<evidence type="ECO:0000256" key="3">
    <source>
        <dbReference type="PROSITE-ProRule" id="PRU01106"/>
    </source>
</evidence>
<organism evidence="6 7">
    <name type="scientific">Saccharibacillus endophyticus</name>
    <dbReference type="NCBI Taxonomy" id="2060666"/>
    <lineage>
        <taxon>Bacteria</taxon>
        <taxon>Bacillati</taxon>
        <taxon>Bacillota</taxon>
        <taxon>Bacilli</taxon>
        <taxon>Bacillales</taxon>
        <taxon>Paenibacillaceae</taxon>
        <taxon>Saccharibacillus</taxon>
    </lineage>
</organism>
<evidence type="ECO:0000256" key="1">
    <source>
        <dbReference type="ARBA" id="ARBA00010458"/>
    </source>
</evidence>
<dbReference type="PANTHER" id="PTHR11049:SF24">
    <property type="entry name" value="CYTOSOLIC ACYL COENZYME A THIOESTER HYDROLASE"/>
    <property type="match status" value="1"/>
</dbReference>
<dbReference type="InterPro" id="IPR033120">
    <property type="entry name" value="HOTDOG_ACOT"/>
</dbReference>
<comment type="similarity">
    <text evidence="1">Belongs to the acyl coenzyme A hydrolase family.</text>
</comment>